<evidence type="ECO:0000313" key="1">
    <source>
        <dbReference type="EMBL" id="RKN75783.1"/>
    </source>
</evidence>
<evidence type="ECO:0000313" key="2">
    <source>
        <dbReference type="Proteomes" id="UP000282311"/>
    </source>
</evidence>
<dbReference type="AlphaFoldDB" id="A0A3B0BR83"/>
<name>A0A3B0BR83_9BACL</name>
<keyword evidence="2" id="KW-1185">Reference proteome</keyword>
<accession>A0A3B0BR83</accession>
<sequence length="183" mass="22032">MIVDKIVEVHTREEWRNWLSDHHTGEPYCWVLTTKDEPVTYLDLVEEALCFGWIDSTRKKMNETQTAQRYSPRRKNSNWTELNKERVRRLDRLGLMTEAGRKVLPDMSAESFTIDEAILAELRQDEALYRHFQHMPELYVRIKLDNIQSVRSDAELYRKRLTKFIEHTRNNRMYGDWNDDGRL</sequence>
<dbReference type="EMBL" id="RBAH01000022">
    <property type="protein sequence ID" value="RKN75783.1"/>
    <property type="molecule type" value="Genomic_DNA"/>
</dbReference>
<dbReference type="Proteomes" id="UP000282311">
    <property type="component" value="Unassembled WGS sequence"/>
</dbReference>
<dbReference type="OrthoDB" id="9796999at2"/>
<gene>
    <name evidence="1" type="ORF">D7M11_25085</name>
</gene>
<organism evidence="1 2">
    <name type="scientific">Paenibacillus ginsengarvi</name>
    <dbReference type="NCBI Taxonomy" id="400777"/>
    <lineage>
        <taxon>Bacteria</taxon>
        <taxon>Bacillati</taxon>
        <taxon>Bacillota</taxon>
        <taxon>Bacilli</taxon>
        <taxon>Bacillales</taxon>
        <taxon>Paenibacillaceae</taxon>
        <taxon>Paenibacillus</taxon>
    </lineage>
</organism>
<proteinExistence type="predicted"/>
<comment type="caution">
    <text evidence="1">The sequence shown here is derived from an EMBL/GenBank/DDBJ whole genome shotgun (WGS) entry which is preliminary data.</text>
</comment>
<dbReference type="RefSeq" id="WP_120750013.1">
    <property type="nucleotide sequence ID" value="NZ_RBAH01000022.1"/>
</dbReference>
<reference evidence="1 2" key="1">
    <citation type="journal article" date="2007" name="Int. J. Syst. Evol. Microbiol.">
        <title>Paenibacillus ginsengarvi sp. nov., isolated from soil from ginseng cultivation.</title>
        <authorList>
            <person name="Yoon M.H."/>
            <person name="Ten L.N."/>
            <person name="Im W.T."/>
        </authorList>
    </citation>
    <scope>NUCLEOTIDE SEQUENCE [LARGE SCALE GENOMIC DNA]</scope>
    <source>
        <strain evidence="1 2">KCTC 13059</strain>
    </source>
</reference>
<protein>
    <submittedName>
        <fullName evidence="1">Thymidylate synthase</fullName>
    </submittedName>
</protein>